<evidence type="ECO:0000313" key="2">
    <source>
        <dbReference type="EMBL" id="JAR87849.1"/>
    </source>
</evidence>
<dbReference type="InterPro" id="IPR042505">
    <property type="entry name" value="DYNC2I1"/>
</dbReference>
<dbReference type="GO" id="GO:0045503">
    <property type="term" value="F:dynein light chain binding"/>
    <property type="evidence" value="ECO:0007669"/>
    <property type="project" value="InterPro"/>
</dbReference>
<dbReference type="AlphaFoldDB" id="A0A147BAP1"/>
<dbReference type="GO" id="GO:0005868">
    <property type="term" value="C:cytoplasmic dynein complex"/>
    <property type="evidence" value="ECO:0007669"/>
    <property type="project" value="InterPro"/>
</dbReference>
<feature type="non-terminal residue" evidence="2">
    <location>
        <position position="494"/>
    </location>
</feature>
<dbReference type="PANTHER" id="PTHR16022:SF0">
    <property type="entry name" value="CYTOPLASMIC DYNEIN 2 INTERMEDIATE CHAIN 1"/>
    <property type="match status" value="1"/>
</dbReference>
<dbReference type="GO" id="GO:0042073">
    <property type="term" value="P:intraciliary transport"/>
    <property type="evidence" value="ECO:0007669"/>
    <property type="project" value="InterPro"/>
</dbReference>
<feature type="compositionally biased region" description="Polar residues" evidence="1">
    <location>
        <begin position="140"/>
        <end position="156"/>
    </location>
</feature>
<feature type="compositionally biased region" description="Basic and acidic residues" evidence="1">
    <location>
        <begin position="350"/>
        <end position="378"/>
    </location>
</feature>
<proteinExistence type="predicted"/>
<dbReference type="EMBL" id="GEGO01007555">
    <property type="protein sequence ID" value="JAR87849.1"/>
    <property type="molecule type" value="Transcribed_RNA"/>
</dbReference>
<reference evidence="2" key="1">
    <citation type="journal article" date="2018" name="PLoS Negl. Trop. Dis.">
        <title>Sialome diversity of ticks revealed by RNAseq of single tick salivary glands.</title>
        <authorList>
            <person name="Perner J."/>
            <person name="Kropackova S."/>
            <person name="Kopacek P."/>
            <person name="Ribeiro J.M."/>
        </authorList>
    </citation>
    <scope>NUCLEOTIDE SEQUENCE</scope>
    <source>
        <strain evidence="2">Siblings of single egg batch collected in Ceske Budejovice</strain>
        <tissue evidence="2">Salivary glands</tissue>
    </source>
</reference>
<feature type="compositionally biased region" description="Polar residues" evidence="1">
    <location>
        <begin position="61"/>
        <end position="71"/>
    </location>
</feature>
<accession>A0A147BAP1</accession>
<feature type="compositionally biased region" description="Basic and acidic residues" evidence="1">
    <location>
        <begin position="279"/>
        <end position="304"/>
    </location>
</feature>
<evidence type="ECO:0000256" key="1">
    <source>
        <dbReference type="SAM" id="MobiDB-lite"/>
    </source>
</evidence>
<dbReference type="PANTHER" id="PTHR16022">
    <property type="entry name" value="WD REPEAT DOMAIN 60"/>
    <property type="match status" value="1"/>
</dbReference>
<name>A0A147BAP1_IXORI</name>
<protein>
    <submittedName>
        <fullName evidence="2">Putative transcriptional regulator icp4</fullName>
    </submittedName>
</protein>
<dbReference type="GO" id="GO:0005929">
    <property type="term" value="C:cilium"/>
    <property type="evidence" value="ECO:0007669"/>
    <property type="project" value="GOC"/>
</dbReference>
<feature type="compositionally biased region" description="Basic and acidic residues" evidence="1">
    <location>
        <begin position="246"/>
        <end position="264"/>
    </location>
</feature>
<feature type="compositionally biased region" description="Basic and acidic residues" evidence="1">
    <location>
        <begin position="83"/>
        <end position="104"/>
    </location>
</feature>
<feature type="non-terminal residue" evidence="2">
    <location>
        <position position="1"/>
    </location>
</feature>
<feature type="compositionally biased region" description="Acidic residues" evidence="1">
    <location>
        <begin position="305"/>
        <end position="339"/>
    </location>
</feature>
<feature type="compositionally biased region" description="Polar residues" evidence="1">
    <location>
        <begin position="19"/>
        <end position="32"/>
    </location>
</feature>
<organism evidence="2">
    <name type="scientific">Ixodes ricinus</name>
    <name type="common">Common tick</name>
    <name type="synonym">Acarus ricinus</name>
    <dbReference type="NCBI Taxonomy" id="34613"/>
    <lineage>
        <taxon>Eukaryota</taxon>
        <taxon>Metazoa</taxon>
        <taxon>Ecdysozoa</taxon>
        <taxon>Arthropoda</taxon>
        <taxon>Chelicerata</taxon>
        <taxon>Arachnida</taxon>
        <taxon>Acari</taxon>
        <taxon>Parasitiformes</taxon>
        <taxon>Ixodida</taxon>
        <taxon>Ixodoidea</taxon>
        <taxon>Ixodidae</taxon>
        <taxon>Ixodinae</taxon>
        <taxon>Ixodes</taxon>
    </lineage>
</organism>
<feature type="compositionally biased region" description="Basic and acidic residues" evidence="1">
    <location>
        <begin position="190"/>
        <end position="232"/>
    </location>
</feature>
<feature type="compositionally biased region" description="Low complexity" evidence="1">
    <location>
        <begin position="174"/>
        <end position="185"/>
    </location>
</feature>
<feature type="compositionally biased region" description="Low complexity" evidence="1">
    <location>
        <begin position="265"/>
        <end position="275"/>
    </location>
</feature>
<feature type="compositionally biased region" description="Basic and acidic residues" evidence="1">
    <location>
        <begin position="157"/>
        <end position="170"/>
    </location>
</feature>
<dbReference type="GO" id="GO:0045504">
    <property type="term" value="F:dynein heavy chain binding"/>
    <property type="evidence" value="ECO:0007669"/>
    <property type="project" value="InterPro"/>
</dbReference>
<sequence length="494" mass="54586">VVTAVSSWGDLQPLRARMSQKSKVASKTSGSTKAPVPAPRKAAQPVATKGRSPSVDKKKASVTQQDSNKAVPSSSRSPSLPPDPKRTRDVSRHRETNRQERQKTTDGPANRAPKAKEAPLSKSLAVLQKSTATGPAGTSKKPSTGSRVDNSTTSRHISSEKKERNTEKKTVPASSTTSSKETSSKAGGRARLDAHHKDSKNKSRHEVSASKPPKAERKTEASTEQNDSEKPRTSTATITRRPPSARRAEAKPETSREQPDDKLSNSKLNNSESSSVQGVERDTNVTKDAHDTGSIIQERKRIPSEADESYNYDDDFEDYESDFEQDDDESDEEDQESSDNSDRTTGLTEDVSKDKSCSHKSDEDAQKRDLSHWKSEPVLDERKEPVEMTTSFSAYNLFNFASAKKKEESKKVLSKVQQRAKDVLEMVSLDAMTFQVLDIPPASYDAYIVTFGRANTKQALTQTDNINEEECQTDVIDVVEKWTQHPAHDYRGFG</sequence>
<feature type="region of interest" description="Disordered" evidence="1">
    <location>
        <begin position="1"/>
        <end position="378"/>
    </location>
</feature>